<comment type="similarity">
    <text evidence="2">Belongs to the ferric reductase (FRE) family.</text>
</comment>
<evidence type="ECO:0000256" key="8">
    <source>
        <dbReference type="ARBA" id="ARBA00023065"/>
    </source>
</evidence>
<evidence type="ECO:0000313" key="14">
    <source>
        <dbReference type="Proteomes" id="UP000824998"/>
    </source>
</evidence>
<keyword evidence="4 11" id="KW-0812">Transmembrane</keyword>
<dbReference type="GO" id="GO:0006879">
    <property type="term" value="P:intracellular iron ion homeostasis"/>
    <property type="evidence" value="ECO:0007669"/>
    <property type="project" value="TreeGrafter"/>
</dbReference>
<dbReference type="PANTHER" id="PTHR32361:SF28">
    <property type="entry name" value="FRP1P"/>
    <property type="match status" value="1"/>
</dbReference>
<feature type="compositionally biased region" description="Basic and acidic residues" evidence="10">
    <location>
        <begin position="456"/>
        <end position="469"/>
    </location>
</feature>
<sequence>ALAQHHNVMAAEYFAAAMCGFIALFSIVHYTRLLYSRHASKTIRGSMIVRSQVASTRYARKLLNKPAPGFKSLGHLIVVVIYLGINITLAVTYVDYSAAIGPAKRFGWLAFCNIAFLTFLALKNTPLAFLTSHSYDTLNPLHQVAGYTAIFTAMLHVTLECVYFKKTHHVDALIEHEQIVGIVAALSMLIIFITALAMKKLRYEAFYIIHIVMFMVMIMTVAMHRPEFAKREIFIIIVSGAMWGADRILRACRIVWYSRNNQATIYPLPHGGTRIVLGRSPSRAIPGAHCFLWLPSIRKFETHPFTIVSKSPNLELVISAYDGFTSDLHEYAVKNPGASLRASVDGPYGALPDFSKVSDKIILISGGSGASFTFGVALDTIKKLPAASKTTIDFIWTVREQGKLPWISWFSKELADLQVSPRVSFFLHTTRPTPTHSATGTGTQTPTSIVSPSPTDEEKQMSFSEKEQENPGPISASRKTTHLDFGIEKKESQLPLKNRILWDASGLDVAHGRPDIKALIRDVVSRSSPDERIMIGACGPDSLMTDVRRNVTRAISVSGPSVEYHAEQFGW</sequence>
<feature type="transmembrane region" description="Helical" evidence="11">
    <location>
        <begin position="179"/>
        <end position="198"/>
    </location>
</feature>
<dbReference type="Pfam" id="PF01794">
    <property type="entry name" value="Ferric_reduct"/>
    <property type="match status" value="1"/>
</dbReference>
<evidence type="ECO:0000256" key="1">
    <source>
        <dbReference type="ARBA" id="ARBA00004141"/>
    </source>
</evidence>
<protein>
    <submittedName>
        <fullName evidence="13">Ferric reductase like transmembrane component</fullName>
    </submittedName>
</protein>
<feature type="region of interest" description="Disordered" evidence="10">
    <location>
        <begin position="431"/>
        <end position="478"/>
    </location>
</feature>
<evidence type="ECO:0000256" key="10">
    <source>
        <dbReference type="SAM" id="MobiDB-lite"/>
    </source>
</evidence>
<evidence type="ECO:0000259" key="12">
    <source>
        <dbReference type="PROSITE" id="PS51384"/>
    </source>
</evidence>
<dbReference type="InterPro" id="IPR013112">
    <property type="entry name" value="FAD-bd_8"/>
</dbReference>
<keyword evidence="5" id="KW-0249">Electron transport</keyword>
<keyword evidence="8" id="KW-0406">Ion transport</keyword>
<evidence type="ECO:0000313" key="13">
    <source>
        <dbReference type="EMBL" id="KAG9233151.1"/>
    </source>
</evidence>
<keyword evidence="6 11" id="KW-1133">Transmembrane helix</keyword>
<dbReference type="GO" id="GO:0000293">
    <property type="term" value="F:ferric-chelate reductase activity"/>
    <property type="evidence" value="ECO:0007669"/>
    <property type="project" value="UniProtKB-ARBA"/>
</dbReference>
<dbReference type="Proteomes" id="UP000824998">
    <property type="component" value="Unassembled WGS sequence"/>
</dbReference>
<organism evidence="13 14">
    <name type="scientific">Amylocarpus encephaloides</name>
    <dbReference type="NCBI Taxonomy" id="45428"/>
    <lineage>
        <taxon>Eukaryota</taxon>
        <taxon>Fungi</taxon>
        <taxon>Dikarya</taxon>
        <taxon>Ascomycota</taxon>
        <taxon>Pezizomycotina</taxon>
        <taxon>Leotiomycetes</taxon>
        <taxon>Helotiales</taxon>
        <taxon>Helotiales incertae sedis</taxon>
        <taxon>Amylocarpus</taxon>
    </lineage>
</organism>
<keyword evidence="9 11" id="KW-0472">Membrane</keyword>
<dbReference type="PANTHER" id="PTHR32361">
    <property type="entry name" value="FERRIC/CUPRIC REDUCTASE TRANSMEMBRANE COMPONENT"/>
    <property type="match status" value="1"/>
</dbReference>
<evidence type="ECO:0000256" key="4">
    <source>
        <dbReference type="ARBA" id="ARBA00022692"/>
    </source>
</evidence>
<evidence type="ECO:0000256" key="7">
    <source>
        <dbReference type="ARBA" id="ARBA00023002"/>
    </source>
</evidence>
<keyword evidence="14" id="KW-1185">Reference proteome</keyword>
<dbReference type="AlphaFoldDB" id="A0A9P7YGF2"/>
<dbReference type="GO" id="GO:0006826">
    <property type="term" value="P:iron ion transport"/>
    <property type="evidence" value="ECO:0007669"/>
    <property type="project" value="TreeGrafter"/>
</dbReference>
<dbReference type="SFLD" id="SFLDG01168">
    <property type="entry name" value="Ferric_reductase_subgroup_(FRE"/>
    <property type="match status" value="1"/>
</dbReference>
<dbReference type="GO" id="GO:0005886">
    <property type="term" value="C:plasma membrane"/>
    <property type="evidence" value="ECO:0007669"/>
    <property type="project" value="TreeGrafter"/>
</dbReference>
<dbReference type="InterPro" id="IPR051410">
    <property type="entry name" value="Ferric/Cupric_Reductase"/>
</dbReference>
<feature type="non-terminal residue" evidence="13">
    <location>
        <position position="571"/>
    </location>
</feature>
<gene>
    <name evidence="13" type="ORF">BJ875DRAFT_512849</name>
</gene>
<dbReference type="InterPro" id="IPR013130">
    <property type="entry name" value="Fe3_Rdtase_TM_dom"/>
</dbReference>
<comment type="subcellular location">
    <subcellularLocation>
        <location evidence="1">Membrane</location>
        <topology evidence="1">Multi-pass membrane protein</topology>
    </subcellularLocation>
</comment>
<proteinExistence type="inferred from homology"/>
<feature type="compositionally biased region" description="Polar residues" evidence="10">
    <location>
        <begin position="431"/>
        <end position="454"/>
    </location>
</feature>
<evidence type="ECO:0000256" key="3">
    <source>
        <dbReference type="ARBA" id="ARBA00022448"/>
    </source>
</evidence>
<dbReference type="SUPFAM" id="SSF52343">
    <property type="entry name" value="Ferredoxin reductase-like, C-terminal NADP-linked domain"/>
    <property type="match status" value="1"/>
</dbReference>
<evidence type="ECO:0000256" key="2">
    <source>
        <dbReference type="ARBA" id="ARBA00006278"/>
    </source>
</evidence>
<feature type="transmembrane region" description="Helical" evidence="11">
    <location>
        <begin position="73"/>
        <end position="94"/>
    </location>
</feature>
<evidence type="ECO:0000256" key="5">
    <source>
        <dbReference type="ARBA" id="ARBA00022982"/>
    </source>
</evidence>
<dbReference type="GO" id="GO:0015677">
    <property type="term" value="P:copper ion import"/>
    <property type="evidence" value="ECO:0007669"/>
    <property type="project" value="TreeGrafter"/>
</dbReference>
<dbReference type="InterPro" id="IPR039261">
    <property type="entry name" value="FNR_nucleotide-bd"/>
</dbReference>
<dbReference type="CDD" id="cd06186">
    <property type="entry name" value="NOX_Duox_like_FAD_NADP"/>
    <property type="match status" value="1"/>
</dbReference>
<keyword evidence="3" id="KW-0813">Transport</keyword>
<dbReference type="EMBL" id="MU251513">
    <property type="protein sequence ID" value="KAG9233151.1"/>
    <property type="molecule type" value="Genomic_DNA"/>
</dbReference>
<comment type="caution">
    <text evidence="13">The sequence shown here is derived from an EMBL/GenBank/DDBJ whole genome shotgun (WGS) entry which is preliminary data.</text>
</comment>
<dbReference type="PROSITE" id="PS51384">
    <property type="entry name" value="FAD_FR"/>
    <property type="match status" value="1"/>
</dbReference>
<accession>A0A9P7YGF2</accession>
<dbReference type="Pfam" id="PF08030">
    <property type="entry name" value="NAD_binding_6"/>
    <property type="match status" value="1"/>
</dbReference>
<dbReference type="InterPro" id="IPR013121">
    <property type="entry name" value="Fe_red_NAD-bd_6"/>
</dbReference>
<name>A0A9P7YGF2_9HELO</name>
<feature type="domain" description="FAD-binding FR-type" evidence="12">
    <location>
        <begin position="241"/>
        <end position="354"/>
    </location>
</feature>
<feature type="transmembrane region" description="Helical" evidence="11">
    <location>
        <begin position="13"/>
        <end position="35"/>
    </location>
</feature>
<feature type="transmembrane region" description="Helical" evidence="11">
    <location>
        <begin position="106"/>
        <end position="129"/>
    </location>
</feature>
<dbReference type="Gene3D" id="3.40.50.80">
    <property type="entry name" value="Nucleotide-binding domain of ferredoxin-NADP reductase (FNR) module"/>
    <property type="match status" value="1"/>
</dbReference>
<keyword evidence="7" id="KW-0560">Oxidoreductase</keyword>
<reference evidence="13" key="1">
    <citation type="journal article" date="2021" name="IMA Fungus">
        <title>Genomic characterization of three marine fungi, including Emericellopsis atlantica sp. nov. with signatures of a generalist lifestyle and marine biomass degradation.</title>
        <authorList>
            <person name="Hagestad O.C."/>
            <person name="Hou L."/>
            <person name="Andersen J.H."/>
            <person name="Hansen E.H."/>
            <person name="Altermark B."/>
            <person name="Li C."/>
            <person name="Kuhnert E."/>
            <person name="Cox R.J."/>
            <person name="Crous P.W."/>
            <person name="Spatafora J.W."/>
            <person name="Lail K."/>
            <person name="Amirebrahimi M."/>
            <person name="Lipzen A."/>
            <person name="Pangilinan J."/>
            <person name="Andreopoulos W."/>
            <person name="Hayes R.D."/>
            <person name="Ng V."/>
            <person name="Grigoriev I.V."/>
            <person name="Jackson S.A."/>
            <person name="Sutton T.D.S."/>
            <person name="Dobson A.D.W."/>
            <person name="Rama T."/>
        </authorList>
    </citation>
    <scope>NUCLEOTIDE SEQUENCE</scope>
    <source>
        <strain evidence="13">TRa018bII</strain>
    </source>
</reference>
<dbReference type="OrthoDB" id="10006946at2759"/>
<dbReference type="SFLD" id="SFLDS00052">
    <property type="entry name" value="Ferric_Reductase_Domain"/>
    <property type="match status" value="1"/>
</dbReference>
<evidence type="ECO:0000256" key="6">
    <source>
        <dbReference type="ARBA" id="ARBA00022989"/>
    </source>
</evidence>
<dbReference type="Pfam" id="PF08022">
    <property type="entry name" value="FAD_binding_8"/>
    <property type="match status" value="1"/>
</dbReference>
<evidence type="ECO:0000256" key="9">
    <source>
        <dbReference type="ARBA" id="ARBA00023136"/>
    </source>
</evidence>
<evidence type="ECO:0000256" key="11">
    <source>
        <dbReference type="SAM" id="Phobius"/>
    </source>
</evidence>
<dbReference type="InterPro" id="IPR017927">
    <property type="entry name" value="FAD-bd_FR_type"/>
</dbReference>
<feature type="transmembrane region" description="Helical" evidence="11">
    <location>
        <begin position="205"/>
        <end position="223"/>
    </location>
</feature>
<feature type="non-terminal residue" evidence="13">
    <location>
        <position position="1"/>
    </location>
</feature>